<reference evidence="1 2" key="1">
    <citation type="submission" date="2021-06" db="EMBL/GenBank/DDBJ databases">
        <title>Caerostris extrusa draft genome.</title>
        <authorList>
            <person name="Kono N."/>
            <person name="Arakawa K."/>
        </authorList>
    </citation>
    <scope>NUCLEOTIDE SEQUENCE [LARGE SCALE GENOMIC DNA]</scope>
</reference>
<dbReference type="EMBL" id="BPLR01016433">
    <property type="protein sequence ID" value="GIY83829.1"/>
    <property type="molecule type" value="Genomic_DNA"/>
</dbReference>
<name>A0AAV4WNH1_CAEEX</name>
<comment type="caution">
    <text evidence="1">The sequence shown here is derived from an EMBL/GenBank/DDBJ whole genome shotgun (WGS) entry which is preliminary data.</text>
</comment>
<evidence type="ECO:0000313" key="2">
    <source>
        <dbReference type="Proteomes" id="UP001054945"/>
    </source>
</evidence>
<dbReference type="Proteomes" id="UP001054945">
    <property type="component" value="Unassembled WGS sequence"/>
</dbReference>
<keyword evidence="2" id="KW-1185">Reference proteome</keyword>
<accession>A0AAV4WNH1</accession>
<evidence type="ECO:0000313" key="1">
    <source>
        <dbReference type="EMBL" id="GIY83829.1"/>
    </source>
</evidence>
<protein>
    <submittedName>
        <fullName evidence="1">Uncharacterized protein</fullName>
    </submittedName>
</protein>
<dbReference type="AlphaFoldDB" id="A0AAV4WNH1"/>
<gene>
    <name evidence="1" type="ORF">CEXT_561641</name>
</gene>
<sequence length="84" mass="9577">MSRLCTGYFSRRGCGGGKKDKSALLIREFIELISRCPRAPEGRTPQRVRCNVRPLPQPRLGRRRDATTRLISDNTRSVTTAVYR</sequence>
<proteinExistence type="predicted"/>
<organism evidence="1 2">
    <name type="scientific">Caerostris extrusa</name>
    <name type="common">Bark spider</name>
    <name type="synonym">Caerostris bankana</name>
    <dbReference type="NCBI Taxonomy" id="172846"/>
    <lineage>
        <taxon>Eukaryota</taxon>
        <taxon>Metazoa</taxon>
        <taxon>Ecdysozoa</taxon>
        <taxon>Arthropoda</taxon>
        <taxon>Chelicerata</taxon>
        <taxon>Arachnida</taxon>
        <taxon>Araneae</taxon>
        <taxon>Araneomorphae</taxon>
        <taxon>Entelegynae</taxon>
        <taxon>Araneoidea</taxon>
        <taxon>Araneidae</taxon>
        <taxon>Caerostris</taxon>
    </lineage>
</organism>